<keyword evidence="2" id="KW-0819">tRNA processing</keyword>
<dbReference type="Proteomes" id="UP001140510">
    <property type="component" value="Unassembled WGS sequence"/>
</dbReference>
<dbReference type="Pfam" id="PF12328">
    <property type="entry name" value="Rpp20"/>
    <property type="match status" value="1"/>
</dbReference>
<dbReference type="GO" id="GO:0000172">
    <property type="term" value="C:ribonuclease MRP complex"/>
    <property type="evidence" value="ECO:0007669"/>
    <property type="project" value="InterPro"/>
</dbReference>
<evidence type="ECO:0000313" key="5">
    <source>
        <dbReference type="EMBL" id="KAJ4413207.1"/>
    </source>
</evidence>
<evidence type="ECO:0000256" key="3">
    <source>
        <dbReference type="ARBA" id="ARBA00023242"/>
    </source>
</evidence>
<evidence type="ECO:0000256" key="4">
    <source>
        <dbReference type="SAM" id="MobiDB-lite"/>
    </source>
</evidence>
<dbReference type="GO" id="GO:0000171">
    <property type="term" value="F:ribonuclease MRP activity"/>
    <property type="evidence" value="ECO:0007669"/>
    <property type="project" value="TreeGrafter"/>
</dbReference>
<comment type="subcellular location">
    <subcellularLocation>
        <location evidence="1">Nucleus</location>
    </subcellularLocation>
</comment>
<dbReference type="GO" id="GO:0003723">
    <property type="term" value="F:RNA binding"/>
    <property type="evidence" value="ECO:0007669"/>
    <property type="project" value="TreeGrafter"/>
</dbReference>
<dbReference type="GO" id="GO:0005655">
    <property type="term" value="C:nucleolar ribonuclease P complex"/>
    <property type="evidence" value="ECO:0007669"/>
    <property type="project" value="InterPro"/>
</dbReference>
<feature type="region of interest" description="Disordered" evidence="4">
    <location>
        <begin position="1"/>
        <end position="69"/>
    </location>
</feature>
<dbReference type="PANTHER" id="PTHR28256">
    <property type="entry name" value="RIBONUCLEASES P/MRP PROTEIN SUBUNIT POP7"/>
    <property type="match status" value="1"/>
</dbReference>
<evidence type="ECO:0000256" key="2">
    <source>
        <dbReference type="ARBA" id="ARBA00022694"/>
    </source>
</evidence>
<name>A0A9W8ZN57_9PLEO</name>
<dbReference type="GO" id="GO:0006364">
    <property type="term" value="P:rRNA processing"/>
    <property type="evidence" value="ECO:0007669"/>
    <property type="project" value="TreeGrafter"/>
</dbReference>
<dbReference type="InterPro" id="IPR014612">
    <property type="entry name" value="Pop7/Rpp20"/>
</dbReference>
<dbReference type="InterPro" id="IPR036882">
    <property type="entry name" value="Alba-like_dom_sf"/>
</dbReference>
<dbReference type="AlphaFoldDB" id="A0A9W8ZN57"/>
<gene>
    <name evidence="5" type="ORF">N0V91_000181</name>
</gene>
<sequence length="303" mass="32336">MAGQKRSRSGEPKAQSKPSPDQPQDVTMTDTPPCGQAVPALKKADTDAVASNKAQAKASRIKAAPYNTPNPLIHNVSTATRNTNTSPNDLAGANAVAKRAYHSSRKELRNKRPRLPENATITKRPLLHPAIPTPFASAESPKVLYVTRTTPFIPTCKRVRSLLTQIAKRSTQSANENRGRGFRGKARGKLEANGRLSAQDVEASIASAASQGKGTGKGNSALGGEEVYLKATGRAIPRALELGVKFQGEEDCRVRVEMGSVKAIDDVEIGPSLEEKGEGEGEEEVPETRIRTLSTVTVRIGLA</sequence>
<dbReference type="GO" id="GO:0000294">
    <property type="term" value="P:nuclear-transcribed mRNA catabolic process, RNase MRP-dependent"/>
    <property type="evidence" value="ECO:0007669"/>
    <property type="project" value="TreeGrafter"/>
</dbReference>
<comment type="caution">
    <text evidence="5">The sequence shown here is derived from an EMBL/GenBank/DDBJ whole genome shotgun (WGS) entry which is preliminary data.</text>
</comment>
<feature type="compositionally biased region" description="Polar residues" evidence="4">
    <location>
        <begin position="16"/>
        <end position="30"/>
    </location>
</feature>
<organism evidence="5 6">
    <name type="scientific">Didymella pomorum</name>
    <dbReference type="NCBI Taxonomy" id="749634"/>
    <lineage>
        <taxon>Eukaryota</taxon>
        <taxon>Fungi</taxon>
        <taxon>Dikarya</taxon>
        <taxon>Ascomycota</taxon>
        <taxon>Pezizomycotina</taxon>
        <taxon>Dothideomycetes</taxon>
        <taxon>Pleosporomycetidae</taxon>
        <taxon>Pleosporales</taxon>
        <taxon>Pleosporineae</taxon>
        <taxon>Didymellaceae</taxon>
        <taxon>Didymella</taxon>
    </lineage>
</organism>
<dbReference type="EMBL" id="JAPEVA010000001">
    <property type="protein sequence ID" value="KAJ4413207.1"/>
    <property type="molecule type" value="Genomic_DNA"/>
</dbReference>
<dbReference type="InterPro" id="IPR020241">
    <property type="entry name" value="RNase_P/MRP_Pop7_fungi"/>
</dbReference>
<feature type="region of interest" description="Disordered" evidence="4">
    <location>
        <begin position="269"/>
        <end position="288"/>
    </location>
</feature>
<protein>
    <submittedName>
        <fullName evidence="5">Uncharacterized protein</fullName>
    </submittedName>
</protein>
<proteinExistence type="predicted"/>
<dbReference type="GO" id="GO:0034965">
    <property type="term" value="P:intronic box C/D snoRNA processing"/>
    <property type="evidence" value="ECO:0007669"/>
    <property type="project" value="TreeGrafter"/>
</dbReference>
<dbReference type="OrthoDB" id="5416589at2759"/>
<accession>A0A9W8ZN57</accession>
<dbReference type="GO" id="GO:0001682">
    <property type="term" value="P:tRNA 5'-leader removal"/>
    <property type="evidence" value="ECO:0007669"/>
    <property type="project" value="InterPro"/>
</dbReference>
<dbReference type="PANTHER" id="PTHR28256:SF1">
    <property type="entry name" value="RIBONUCLEASES P_MRP PROTEIN SUBUNIT POP7"/>
    <property type="match status" value="1"/>
</dbReference>
<evidence type="ECO:0000256" key="1">
    <source>
        <dbReference type="ARBA" id="ARBA00004123"/>
    </source>
</evidence>
<reference evidence="5" key="1">
    <citation type="submission" date="2022-10" db="EMBL/GenBank/DDBJ databases">
        <title>Tapping the CABI collections for fungal endophytes: first genome assemblies for Collariella, Neodidymelliopsis, Ascochyta clinopodiicola, Didymella pomorum, Didymosphaeria variabile, Neocosmospora piperis and Neocucurbitaria cava.</title>
        <authorList>
            <person name="Hill R."/>
        </authorList>
    </citation>
    <scope>NUCLEOTIDE SEQUENCE</scope>
    <source>
        <strain evidence="5">IMI 355091</strain>
    </source>
</reference>
<keyword evidence="3" id="KW-0539">Nucleus</keyword>
<keyword evidence="6" id="KW-1185">Reference proteome</keyword>
<dbReference type="GO" id="GO:0004526">
    <property type="term" value="F:ribonuclease P activity"/>
    <property type="evidence" value="ECO:0007669"/>
    <property type="project" value="TreeGrafter"/>
</dbReference>
<dbReference type="Gene3D" id="3.30.110.20">
    <property type="entry name" value="Alba-like domain"/>
    <property type="match status" value="1"/>
</dbReference>
<evidence type="ECO:0000313" key="6">
    <source>
        <dbReference type="Proteomes" id="UP001140510"/>
    </source>
</evidence>